<sequence length="120" mass="13034">MTATSRADAPIEVEGDGVEVRMKELGGDMCVAFITLPKGTDMAPALKGLPDDRCQCPHWAYIVSGKVKMTTASGEQVYETGQAAYWAPGHVPEALEDSEFIDFSPTVEFQRVMDHIKAQG</sequence>
<gene>
    <name evidence="1" type="ORF">GCM10014713_26040</name>
</gene>
<dbReference type="Gene3D" id="2.60.120.10">
    <property type="entry name" value="Jelly Rolls"/>
    <property type="match status" value="1"/>
</dbReference>
<keyword evidence="2" id="KW-1185">Reference proteome</keyword>
<proteinExistence type="predicted"/>
<accession>A0A918H2S0</accession>
<evidence type="ECO:0000313" key="2">
    <source>
        <dbReference type="Proteomes" id="UP000619486"/>
    </source>
</evidence>
<dbReference type="Proteomes" id="UP000619486">
    <property type="component" value="Unassembled WGS sequence"/>
</dbReference>
<protein>
    <recommendedName>
        <fullName evidence="3">Cupin domain-containing protein</fullName>
    </recommendedName>
</protein>
<evidence type="ECO:0008006" key="3">
    <source>
        <dbReference type="Google" id="ProtNLM"/>
    </source>
</evidence>
<dbReference type="AlphaFoldDB" id="A0A918H2S0"/>
<dbReference type="EMBL" id="BMQQ01000008">
    <property type="protein sequence ID" value="GGT31347.1"/>
    <property type="molecule type" value="Genomic_DNA"/>
</dbReference>
<organism evidence="1 2">
    <name type="scientific">Streptomyces purpureus</name>
    <dbReference type="NCBI Taxonomy" id="1951"/>
    <lineage>
        <taxon>Bacteria</taxon>
        <taxon>Bacillati</taxon>
        <taxon>Actinomycetota</taxon>
        <taxon>Actinomycetes</taxon>
        <taxon>Kitasatosporales</taxon>
        <taxon>Streptomycetaceae</taxon>
        <taxon>Streptomyces</taxon>
    </lineage>
</organism>
<dbReference type="SUPFAM" id="SSF51182">
    <property type="entry name" value="RmlC-like cupins"/>
    <property type="match status" value="1"/>
</dbReference>
<evidence type="ECO:0000313" key="1">
    <source>
        <dbReference type="EMBL" id="GGT31347.1"/>
    </source>
</evidence>
<reference evidence="1" key="2">
    <citation type="submission" date="2020-09" db="EMBL/GenBank/DDBJ databases">
        <authorList>
            <person name="Sun Q."/>
            <person name="Ohkuma M."/>
        </authorList>
    </citation>
    <scope>NUCLEOTIDE SEQUENCE</scope>
    <source>
        <strain evidence="1">JCM 3172</strain>
    </source>
</reference>
<name>A0A918H2S0_9ACTN</name>
<dbReference type="InterPro" id="IPR011051">
    <property type="entry name" value="RmlC_Cupin_sf"/>
</dbReference>
<dbReference type="InterPro" id="IPR014710">
    <property type="entry name" value="RmlC-like_jellyroll"/>
</dbReference>
<dbReference type="RefSeq" id="WP_019888600.1">
    <property type="nucleotide sequence ID" value="NZ_BMQQ01000008.1"/>
</dbReference>
<reference evidence="1" key="1">
    <citation type="journal article" date="2014" name="Int. J. Syst. Evol. Microbiol.">
        <title>Complete genome sequence of Corynebacterium casei LMG S-19264T (=DSM 44701T), isolated from a smear-ripened cheese.</title>
        <authorList>
            <consortium name="US DOE Joint Genome Institute (JGI-PGF)"/>
            <person name="Walter F."/>
            <person name="Albersmeier A."/>
            <person name="Kalinowski J."/>
            <person name="Ruckert C."/>
        </authorList>
    </citation>
    <scope>NUCLEOTIDE SEQUENCE</scope>
    <source>
        <strain evidence="1">JCM 3172</strain>
    </source>
</reference>
<comment type="caution">
    <text evidence="1">The sequence shown here is derived from an EMBL/GenBank/DDBJ whole genome shotgun (WGS) entry which is preliminary data.</text>
</comment>